<keyword evidence="3" id="KW-0443">Lipid metabolism</keyword>
<dbReference type="PROSITE" id="PS00166">
    <property type="entry name" value="ENOYL_COA_HYDRATASE"/>
    <property type="match status" value="1"/>
</dbReference>
<evidence type="ECO:0000256" key="1">
    <source>
        <dbReference type="ARBA" id="ARBA00002994"/>
    </source>
</evidence>
<comment type="function">
    <text evidence="1">Could possibly oxidize fatty acids using specific components.</text>
</comment>
<dbReference type="Gene3D" id="3.90.226.10">
    <property type="entry name" value="2-enoyl-CoA Hydratase, Chain A, domain 1"/>
    <property type="match status" value="1"/>
</dbReference>
<dbReference type="InterPro" id="IPR001753">
    <property type="entry name" value="Enoyl-CoA_hydra/iso"/>
</dbReference>
<dbReference type="PANTHER" id="PTHR42964">
    <property type="entry name" value="ENOYL-COA HYDRATASE"/>
    <property type="match status" value="1"/>
</dbReference>
<keyword evidence="8" id="KW-1185">Reference proteome</keyword>
<dbReference type="InterPro" id="IPR051683">
    <property type="entry name" value="Enoyl-CoA_Hydratase/Isomerase"/>
</dbReference>
<evidence type="ECO:0000256" key="2">
    <source>
        <dbReference type="ARBA" id="ARBA00005254"/>
    </source>
</evidence>
<dbReference type="SUPFAM" id="SSF52096">
    <property type="entry name" value="ClpP/crotonase"/>
    <property type="match status" value="1"/>
</dbReference>
<gene>
    <name evidence="7" type="ORF">A3K89_14775</name>
</gene>
<evidence type="ECO:0000256" key="3">
    <source>
        <dbReference type="ARBA" id="ARBA00022832"/>
    </source>
</evidence>
<comment type="catalytic activity">
    <reaction evidence="5">
        <text>a 4-saturated-(3S)-3-hydroxyacyl-CoA = a (3E)-enoyl-CoA + H2O</text>
        <dbReference type="Rhea" id="RHEA:20724"/>
        <dbReference type="ChEBI" id="CHEBI:15377"/>
        <dbReference type="ChEBI" id="CHEBI:58521"/>
        <dbReference type="ChEBI" id="CHEBI:137480"/>
        <dbReference type="EC" id="4.2.1.17"/>
    </reaction>
</comment>
<dbReference type="PANTHER" id="PTHR42964:SF1">
    <property type="entry name" value="POLYKETIDE BIOSYNTHESIS ENOYL-COA HYDRATASE PKSH-RELATED"/>
    <property type="match status" value="1"/>
</dbReference>
<dbReference type="AlphaFoldDB" id="A0A177YN05"/>
<evidence type="ECO:0000313" key="7">
    <source>
        <dbReference type="EMBL" id="OAK56883.1"/>
    </source>
</evidence>
<dbReference type="EMBL" id="LVHI01000002">
    <property type="protein sequence ID" value="OAK56883.1"/>
    <property type="molecule type" value="Genomic_DNA"/>
</dbReference>
<dbReference type="CDD" id="cd06558">
    <property type="entry name" value="crotonase-like"/>
    <property type="match status" value="1"/>
</dbReference>
<dbReference type="RefSeq" id="WP_068421065.1">
    <property type="nucleotide sequence ID" value="NZ_LVHI01000002.1"/>
</dbReference>
<sequence length="256" mass="26096">MNGIENASVRFSIEQGIARIVLTRGASSNALNTDLAAGFKAAIEAVAADPGVRVLVLTGEGKNFCAGGDVREMASAAEIPAFLTDLAGTVHDALKILDTLPVVVIAGVQGSAAGAGLGFVLGADFVVAGRSSKFAAAYSAVGLSPDCGVSTLLPRVVGPRAAARMLLAAEVIGGQEALDNGLVTDLVDDAEISSRVEELARKVCASAFPAVGQTRRLMRVASNGSLSDRLDDEARTIADVGACGSARERIDRFAGR</sequence>
<accession>A0A177YN05</accession>
<evidence type="ECO:0000256" key="4">
    <source>
        <dbReference type="ARBA" id="ARBA00023709"/>
    </source>
</evidence>
<evidence type="ECO:0000256" key="5">
    <source>
        <dbReference type="ARBA" id="ARBA00023717"/>
    </source>
</evidence>
<evidence type="ECO:0000256" key="6">
    <source>
        <dbReference type="RuleBase" id="RU003707"/>
    </source>
</evidence>
<keyword evidence="3" id="KW-0276">Fatty acid metabolism</keyword>
<reference evidence="7 8" key="1">
    <citation type="submission" date="2016-03" db="EMBL/GenBank/DDBJ databases">
        <title>Genome sequence of Rhodococcus kyotonensis KB10.</title>
        <authorList>
            <person name="Jeong H."/>
            <person name="Hong C.E."/>
            <person name="Jo S.H."/>
            <person name="Park J.M."/>
        </authorList>
    </citation>
    <scope>NUCLEOTIDE SEQUENCE [LARGE SCALE GENOMIC DNA]</scope>
    <source>
        <strain evidence="7 8">KB10</strain>
    </source>
</reference>
<dbReference type="InterPro" id="IPR029045">
    <property type="entry name" value="ClpP/crotonase-like_dom_sf"/>
</dbReference>
<dbReference type="GO" id="GO:0004300">
    <property type="term" value="F:enoyl-CoA hydratase activity"/>
    <property type="evidence" value="ECO:0007669"/>
    <property type="project" value="UniProtKB-EC"/>
</dbReference>
<comment type="catalytic activity">
    <reaction evidence="4">
        <text>a (3S)-3-hydroxyacyl-CoA = a (2E)-enoyl-CoA + H2O</text>
        <dbReference type="Rhea" id="RHEA:16105"/>
        <dbReference type="ChEBI" id="CHEBI:15377"/>
        <dbReference type="ChEBI" id="CHEBI:57318"/>
        <dbReference type="ChEBI" id="CHEBI:58856"/>
        <dbReference type="EC" id="4.2.1.17"/>
    </reaction>
</comment>
<evidence type="ECO:0000313" key="8">
    <source>
        <dbReference type="Proteomes" id="UP000077519"/>
    </source>
</evidence>
<dbReference type="Proteomes" id="UP000077519">
    <property type="component" value="Unassembled WGS sequence"/>
</dbReference>
<protein>
    <submittedName>
        <fullName evidence="7">Enoyl-CoA hydratase</fullName>
    </submittedName>
</protein>
<organism evidence="7 8">
    <name type="scientific">Rhodococcoides kyotonense</name>
    <dbReference type="NCBI Taxonomy" id="398843"/>
    <lineage>
        <taxon>Bacteria</taxon>
        <taxon>Bacillati</taxon>
        <taxon>Actinomycetota</taxon>
        <taxon>Actinomycetes</taxon>
        <taxon>Mycobacteriales</taxon>
        <taxon>Nocardiaceae</taxon>
        <taxon>Rhodococcoides</taxon>
    </lineage>
</organism>
<proteinExistence type="inferred from homology"/>
<comment type="similarity">
    <text evidence="2 6">Belongs to the enoyl-CoA hydratase/isomerase family.</text>
</comment>
<dbReference type="Pfam" id="PF00378">
    <property type="entry name" value="ECH_1"/>
    <property type="match status" value="1"/>
</dbReference>
<name>A0A177YN05_9NOCA</name>
<dbReference type="GO" id="GO:0006631">
    <property type="term" value="P:fatty acid metabolic process"/>
    <property type="evidence" value="ECO:0007669"/>
    <property type="project" value="UniProtKB-KW"/>
</dbReference>
<comment type="caution">
    <text evidence="7">The sequence shown here is derived from an EMBL/GenBank/DDBJ whole genome shotgun (WGS) entry which is preliminary data.</text>
</comment>
<dbReference type="InterPro" id="IPR018376">
    <property type="entry name" value="Enoyl-CoA_hyd/isom_CS"/>
</dbReference>